<accession>A0A9D1UDP4</accession>
<name>A0A9D1UDP4_9FIRM</name>
<keyword evidence="2" id="KW-0378">Hydrolase</keyword>
<organism evidence="2 3">
    <name type="scientific">Candidatus Acetatifactor stercoripullorum</name>
    <dbReference type="NCBI Taxonomy" id="2838414"/>
    <lineage>
        <taxon>Bacteria</taxon>
        <taxon>Bacillati</taxon>
        <taxon>Bacillota</taxon>
        <taxon>Clostridia</taxon>
        <taxon>Lachnospirales</taxon>
        <taxon>Lachnospiraceae</taxon>
        <taxon>Acetatifactor</taxon>
    </lineage>
</organism>
<reference evidence="2" key="2">
    <citation type="submission" date="2021-04" db="EMBL/GenBank/DDBJ databases">
        <authorList>
            <person name="Gilroy R."/>
        </authorList>
    </citation>
    <scope>NUCLEOTIDE SEQUENCE</scope>
    <source>
        <strain evidence="2">CHK195-6426</strain>
    </source>
</reference>
<protein>
    <submittedName>
        <fullName evidence="2">Alpha/beta hydrolase</fullName>
    </submittedName>
</protein>
<proteinExistence type="predicted"/>
<evidence type="ECO:0000313" key="3">
    <source>
        <dbReference type="Proteomes" id="UP000824265"/>
    </source>
</evidence>
<dbReference type="InterPro" id="IPR029058">
    <property type="entry name" value="AB_hydrolase_fold"/>
</dbReference>
<sequence length="251" mass="29335">MKILEFGDTSKRRIILIHGFQCPWQVWNKYIEYYEKKFHIIVPIMSGHNPEVKDDFISFTDDAKEIEDYILSRYGKEIYAVYGMSMGGVLTATLWQNKRLTFDKVIFDGSPLVSYNNLMKGFMKKFYIDITHKSQQRDKKTVEQATKVIISEDNLEYFLKVLDNMSDVTVGNSIDDIADFKLSQSINTPDTVVYFFHGTAFNEMLAKKSAKYVKKYYPTTIIKCFKGKFHCENALFNPEIMITELDKIFDK</sequence>
<dbReference type="EMBL" id="DXGH01000073">
    <property type="protein sequence ID" value="HIW82695.1"/>
    <property type="molecule type" value="Genomic_DNA"/>
</dbReference>
<dbReference type="Gene3D" id="3.40.50.1820">
    <property type="entry name" value="alpha/beta hydrolase"/>
    <property type="match status" value="1"/>
</dbReference>
<dbReference type="AlphaFoldDB" id="A0A9D1UDP4"/>
<dbReference type="GO" id="GO:0016787">
    <property type="term" value="F:hydrolase activity"/>
    <property type="evidence" value="ECO:0007669"/>
    <property type="project" value="UniProtKB-KW"/>
</dbReference>
<feature type="domain" description="AB hydrolase-1" evidence="1">
    <location>
        <begin position="14"/>
        <end position="125"/>
    </location>
</feature>
<dbReference type="Pfam" id="PF00561">
    <property type="entry name" value="Abhydrolase_1"/>
    <property type="match status" value="1"/>
</dbReference>
<gene>
    <name evidence="2" type="ORF">H9742_14435</name>
</gene>
<evidence type="ECO:0000313" key="2">
    <source>
        <dbReference type="EMBL" id="HIW82695.1"/>
    </source>
</evidence>
<dbReference type="SUPFAM" id="SSF53474">
    <property type="entry name" value="alpha/beta-Hydrolases"/>
    <property type="match status" value="1"/>
</dbReference>
<dbReference type="Proteomes" id="UP000824265">
    <property type="component" value="Unassembled WGS sequence"/>
</dbReference>
<reference evidence="2" key="1">
    <citation type="journal article" date="2021" name="PeerJ">
        <title>Extensive microbial diversity within the chicken gut microbiome revealed by metagenomics and culture.</title>
        <authorList>
            <person name="Gilroy R."/>
            <person name="Ravi A."/>
            <person name="Getino M."/>
            <person name="Pursley I."/>
            <person name="Horton D.L."/>
            <person name="Alikhan N.F."/>
            <person name="Baker D."/>
            <person name="Gharbi K."/>
            <person name="Hall N."/>
            <person name="Watson M."/>
            <person name="Adriaenssens E.M."/>
            <person name="Foster-Nyarko E."/>
            <person name="Jarju S."/>
            <person name="Secka A."/>
            <person name="Antonio M."/>
            <person name="Oren A."/>
            <person name="Chaudhuri R.R."/>
            <person name="La Ragione R."/>
            <person name="Hildebrand F."/>
            <person name="Pallen M.J."/>
        </authorList>
    </citation>
    <scope>NUCLEOTIDE SEQUENCE</scope>
    <source>
        <strain evidence="2">CHK195-6426</strain>
    </source>
</reference>
<comment type="caution">
    <text evidence="2">The sequence shown here is derived from an EMBL/GenBank/DDBJ whole genome shotgun (WGS) entry which is preliminary data.</text>
</comment>
<evidence type="ECO:0000259" key="1">
    <source>
        <dbReference type="Pfam" id="PF00561"/>
    </source>
</evidence>
<dbReference type="InterPro" id="IPR000073">
    <property type="entry name" value="AB_hydrolase_1"/>
</dbReference>